<feature type="transmembrane region" description="Helical" evidence="6">
    <location>
        <begin position="54"/>
        <end position="75"/>
    </location>
</feature>
<keyword evidence="3 6" id="KW-0812">Transmembrane</keyword>
<dbReference type="SUPFAM" id="SSF103473">
    <property type="entry name" value="MFS general substrate transporter"/>
    <property type="match status" value="1"/>
</dbReference>
<dbReference type="AlphaFoldDB" id="A0A8T4HCD9"/>
<feature type="transmembrane region" description="Helical" evidence="6">
    <location>
        <begin position="12"/>
        <end position="34"/>
    </location>
</feature>
<feature type="transmembrane region" description="Helical" evidence="6">
    <location>
        <begin position="499"/>
        <end position="518"/>
    </location>
</feature>
<name>A0A8T4HCD9_9SPHI</name>
<dbReference type="RefSeq" id="WP_353547439.1">
    <property type="nucleotide sequence ID" value="NZ_JAGKSB010000011.1"/>
</dbReference>
<reference evidence="7" key="1">
    <citation type="submission" date="2021-03" db="EMBL/GenBank/DDBJ databases">
        <authorList>
            <person name="Lu T."/>
            <person name="Wang Q."/>
            <person name="Han X."/>
        </authorList>
    </citation>
    <scope>NUCLEOTIDE SEQUENCE</scope>
    <source>
        <strain evidence="7">WQ 2009</strain>
    </source>
</reference>
<dbReference type="InterPro" id="IPR011701">
    <property type="entry name" value="MFS"/>
</dbReference>
<comment type="subcellular location">
    <subcellularLocation>
        <location evidence="1">Cell inner membrane</location>
        <topology evidence="1">Multi-pass membrane protein</topology>
    </subcellularLocation>
</comment>
<keyword evidence="5 6" id="KW-0472">Membrane</keyword>
<evidence type="ECO:0000256" key="3">
    <source>
        <dbReference type="ARBA" id="ARBA00022692"/>
    </source>
</evidence>
<dbReference type="InterPro" id="IPR036259">
    <property type="entry name" value="MFS_trans_sf"/>
</dbReference>
<feature type="transmembrane region" description="Helical" evidence="6">
    <location>
        <begin position="111"/>
        <end position="138"/>
    </location>
</feature>
<feature type="transmembrane region" description="Helical" evidence="6">
    <location>
        <begin position="473"/>
        <end position="493"/>
    </location>
</feature>
<feature type="transmembrane region" description="Helical" evidence="6">
    <location>
        <begin position="87"/>
        <end position="105"/>
    </location>
</feature>
<protein>
    <submittedName>
        <fullName evidence="7">MFS transporter</fullName>
    </submittedName>
</protein>
<evidence type="ECO:0000256" key="2">
    <source>
        <dbReference type="ARBA" id="ARBA00022475"/>
    </source>
</evidence>
<evidence type="ECO:0000256" key="5">
    <source>
        <dbReference type="ARBA" id="ARBA00023136"/>
    </source>
</evidence>
<feature type="transmembrane region" description="Helical" evidence="6">
    <location>
        <begin position="440"/>
        <end position="461"/>
    </location>
</feature>
<dbReference type="Proteomes" id="UP000679691">
    <property type="component" value="Unassembled WGS sequence"/>
</dbReference>
<dbReference type="PANTHER" id="PTHR43702:SF3">
    <property type="entry name" value="PROTEIN TSGA"/>
    <property type="match status" value="1"/>
</dbReference>
<feature type="transmembrane region" description="Helical" evidence="6">
    <location>
        <begin position="338"/>
        <end position="357"/>
    </location>
</feature>
<evidence type="ECO:0000313" key="8">
    <source>
        <dbReference type="Proteomes" id="UP000679691"/>
    </source>
</evidence>
<evidence type="ECO:0000256" key="4">
    <source>
        <dbReference type="ARBA" id="ARBA00022989"/>
    </source>
</evidence>
<accession>A0A8T4HCD9</accession>
<feature type="transmembrane region" description="Helical" evidence="6">
    <location>
        <begin position="296"/>
        <end position="318"/>
    </location>
</feature>
<dbReference type="EMBL" id="JAGKSB010000011">
    <property type="protein sequence ID" value="MBP3943935.1"/>
    <property type="molecule type" value="Genomic_DNA"/>
</dbReference>
<evidence type="ECO:0000256" key="1">
    <source>
        <dbReference type="ARBA" id="ARBA00004429"/>
    </source>
</evidence>
<dbReference type="InterPro" id="IPR050375">
    <property type="entry name" value="MFS_TsgA-like"/>
</dbReference>
<evidence type="ECO:0000313" key="7">
    <source>
        <dbReference type="EMBL" id="MBP3943935.1"/>
    </source>
</evidence>
<feature type="transmembrane region" description="Helical" evidence="6">
    <location>
        <begin position="230"/>
        <end position="249"/>
    </location>
</feature>
<feature type="transmembrane region" description="Helical" evidence="6">
    <location>
        <begin position="391"/>
        <end position="408"/>
    </location>
</feature>
<keyword evidence="2" id="KW-1003">Cell membrane</keyword>
<feature type="transmembrane region" description="Helical" evidence="6">
    <location>
        <begin position="150"/>
        <end position="171"/>
    </location>
</feature>
<dbReference type="GO" id="GO:0005886">
    <property type="term" value="C:plasma membrane"/>
    <property type="evidence" value="ECO:0007669"/>
    <property type="project" value="UniProtKB-SubCell"/>
</dbReference>
<dbReference type="GO" id="GO:0022857">
    <property type="term" value="F:transmembrane transporter activity"/>
    <property type="evidence" value="ECO:0007669"/>
    <property type="project" value="InterPro"/>
</dbReference>
<feature type="transmembrane region" description="Helical" evidence="6">
    <location>
        <begin position="255"/>
        <end position="275"/>
    </location>
</feature>
<sequence>MHNSDNKSYTSALYTLTMVFFFWGFLSGANGVFIPFCKTHFNLSQFQSQLIDSAFYGAYFIGSLALYLYSNRVGFDFLNKIGYKKGIIYGLILSVVGALLMIPAINSSEYVFILMAFFVIALGFSLQQTAANPFAVALGDPSTGAHRLSLTGGINSLGTTVGPIIITLILFGTVVADEDAVKDAPISSINILYLILAGVFLLVAGIFAIKKMPDVTSTDEPEKSAKLTKALLFITAGILAIIGVGSLLPDSVGDMGTLVLLVLALVVVIGTLLYANAAAQRNADGWGALKFPQLTLGMLAIFVYVGVEVTIQSNLGALLGTPAFNSYNEAQISHFISLYWGSLMIGRWMAAVTVFNVSKTMRTILSVVVPYLAFGVILFVNYISGNAVSDLFIYGICVALLILANFWAQARPAKLLMGLGFLGVIAMVIGLLTTGTLGTFAFISGGLVCSIMWPSIFSLSITGLGKYTSQGSALLIMMILGGAIIPALQGGLADILGNIHLSYVVPTIGFAYLAFFAWKVSAILKSQGFDTDKIESEGGH</sequence>
<proteinExistence type="predicted"/>
<dbReference type="Gene3D" id="1.20.1250.20">
    <property type="entry name" value="MFS general substrate transporter like domains"/>
    <property type="match status" value="2"/>
</dbReference>
<keyword evidence="8" id="KW-1185">Reference proteome</keyword>
<dbReference type="Pfam" id="PF07690">
    <property type="entry name" value="MFS_1"/>
    <property type="match status" value="1"/>
</dbReference>
<dbReference type="PANTHER" id="PTHR43702">
    <property type="entry name" value="L-FUCOSE-PROTON SYMPORTER"/>
    <property type="match status" value="1"/>
</dbReference>
<keyword evidence="4 6" id="KW-1133">Transmembrane helix</keyword>
<gene>
    <name evidence="7" type="ORF">J5U18_10220</name>
</gene>
<evidence type="ECO:0000256" key="6">
    <source>
        <dbReference type="SAM" id="Phobius"/>
    </source>
</evidence>
<feature type="transmembrane region" description="Helical" evidence="6">
    <location>
        <begin position="191"/>
        <end position="209"/>
    </location>
</feature>
<feature type="transmembrane region" description="Helical" evidence="6">
    <location>
        <begin position="415"/>
        <end position="434"/>
    </location>
</feature>
<feature type="transmembrane region" description="Helical" evidence="6">
    <location>
        <begin position="364"/>
        <end position="385"/>
    </location>
</feature>
<organism evidence="7 8">
    <name type="scientific">Rhinopithecimicrobium faecis</name>
    <dbReference type="NCBI Taxonomy" id="2820698"/>
    <lineage>
        <taxon>Bacteria</taxon>
        <taxon>Pseudomonadati</taxon>
        <taxon>Bacteroidota</taxon>
        <taxon>Sphingobacteriia</taxon>
        <taxon>Sphingobacteriales</taxon>
        <taxon>Sphingobacteriaceae</taxon>
        <taxon>Rhinopithecimicrobium</taxon>
    </lineage>
</organism>
<comment type="caution">
    <text evidence="7">The sequence shown here is derived from an EMBL/GenBank/DDBJ whole genome shotgun (WGS) entry which is preliminary data.</text>
</comment>